<reference evidence="8 9" key="1">
    <citation type="submission" date="2016-10" db="EMBL/GenBank/DDBJ databases">
        <authorList>
            <person name="de Groot N.N."/>
        </authorList>
    </citation>
    <scope>NUCLEOTIDE SEQUENCE [LARGE SCALE GENOMIC DNA]</scope>
    <source>
        <strain evidence="8 9">ATCC 51327</strain>
    </source>
</reference>
<evidence type="ECO:0000256" key="1">
    <source>
        <dbReference type="ARBA" id="ARBA00005380"/>
    </source>
</evidence>
<comment type="catalytic activity">
    <reaction evidence="6">
        <text>D-tagatofuranose 6-phosphate + ATP = D-tagatofuranose 1,6-bisphosphate + ADP + H(+)</text>
        <dbReference type="Rhea" id="RHEA:12420"/>
        <dbReference type="ChEBI" id="CHEBI:15378"/>
        <dbReference type="ChEBI" id="CHEBI:30616"/>
        <dbReference type="ChEBI" id="CHEBI:58694"/>
        <dbReference type="ChEBI" id="CHEBI:58695"/>
        <dbReference type="ChEBI" id="CHEBI:456216"/>
        <dbReference type="EC" id="2.7.1.144"/>
    </reaction>
</comment>
<dbReference type="UniPathway" id="UPA00704">
    <property type="reaction ID" value="UER00715"/>
</dbReference>
<dbReference type="RefSeq" id="WP_089860222.1">
    <property type="nucleotide sequence ID" value="NZ_FOTI01000008.1"/>
</dbReference>
<dbReference type="PANTHER" id="PTHR46566:SF1">
    <property type="entry name" value="1-PHOSPHOFRUCTOKINASE"/>
    <property type="match status" value="1"/>
</dbReference>
<comment type="pathway">
    <text evidence="6">Carbohydrate metabolism; D-tagatose 6-phosphate degradation; D-glyceraldehyde 3-phosphate and glycerone phosphate from D-tagatose 6-phosphate: step 1/2.</text>
</comment>
<evidence type="ECO:0000256" key="6">
    <source>
        <dbReference type="PIRNR" id="PIRNR000535"/>
    </source>
</evidence>
<dbReference type="OrthoDB" id="9801219at2"/>
<dbReference type="CDD" id="cd01164">
    <property type="entry name" value="FruK_PfkB_like"/>
    <property type="match status" value="1"/>
</dbReference>
<dbReference type="STRING" id="29563.SAMN02983006_00860"/>
<dbReference type="PIRSF" id="PIRSF000535">
    <property type="entry name" value="1PFK/6PFK/LacC"/>
    <property type="match status" value="1"/>
</dbReference>
<dbReference type="GO" id="GO:0005829">
    <property type="term" value="C:cytosol"/>
    <property type="evidence" value="ECO:0007669"/>
    <property type="project" value="TreeGrafter"/>
</dbReference>
<evidence type="ECO:0000256" key="5">
    <source>
        <dbReference type="ARBA" id="ARBA00022840"/>
    </source>
</evidence>
<organism evidence="8 9">
    <name type="scientific">Halanaerobium salsuginis</name>
    <dbReference type="NCBI Taxonomy" id="29563"/>
    <lineage>
        <taxon>Bacteria</taxon>
        <taxon>Bacillati</taxon>
        <taxon>Bacillota</taxon>
        <taxon>Clostridia</taxon>
        <taxon>Halanaerobiales</taxon>
        <taxon>Halanaerobiaceae</taxon>
        <taxon>Halanaerobium</taxon>
    </lineage>
</organism>
<keyword evidence="4 8" id="KW-0418">Kinase</keyword>
<dbReference type="InterPro" id="IPR017583">
    <property type="entry name" value="Tagatose/fructose_Pkinase"/>
</dbReference>
<dbReference type="InterPro" id="IPR011611">
    <property type="entry name" value="PfkB_dom"/>
</dbReference>
<dbReference type="Proteomes" id="UP000199006">
    <property type="component" value="Unassembled WGS sequence"/>
</dbReference>
<dbReference type="GO" id="GO:0008662">
    <property type="term" value="F:1-phosphofructokinase activity"/>
    <property type="evidence" value="ECO:0007669"/>
    <property type="project" value="InterPro"/>
</dbReference>
<proteinExistence type="inferred from homology"/>
<keyword evidence="6" id="KW-0423">Lactose metabolism</keyword>
<keyword evidence="9" id="KW-1185">Reference proteome</keyword>
<keyword evidence="5 6" id="KW-0067">ATP-binding</keyword>
<accession>A0A1I4GSX0</accession>
<dbReference type="GO" id="GO:0009024">
    <property type="term" value="F:tagatose-6-phosphate kinase activity"/>
    <property type="evidence" value="ECO:0007669"/>
    <property type="project" value="UniProtKB-EC"/>
</dbReference>
<dbReference type="GO" id="GO:0005524">
    <property type="term" value="F:ATP binding"/>
    <property type="evidence" value="ECO:0007669"/>
    <property type="project" value="UniProtKB-KW"/>
</dbReference>
<dbReference type="Pfam" id="PF00294">
    <property type="entry name" value="PfkB"/>
    <property type="match status" value="1"/>
</dbReference>
<protein>
    <recommendedName>
        <fullName evidence="6">Tagatose-6-phosphate kinase</fullName>
        <ecNumber evidence="6">2.7.1.144</ecNumber>
    </recommendedName>
</protein>
<sequence length="306" mass="34077">MIYTLTTNPAIDMNIESNKIRPGVVNRTKSTSYSENGKGVNVSLILKHFNVQSTVLGFFGGFSGKFILDELAAKDIPNKAVLVEEATRINIFLNDGKDEYKIVNKGSFVSRKKQLEFLDLLNNLDDCQYLVISGSLPKGIKESYYNEILEICQKNRIEVILDISSSKLKDLLNYQPLLIKPNDDEVNQIFSLATSTEAEIKASLQEIHKLGARNILLTMGEKGLYFSNRKKIYYCNAPEIELCSSACAGDSALAAFLSEWIYQPDNLELALKQASATGANVAESAGRGELKKVEEYLEVLQIKEVK</sequence>
<comment type="similarity">
    <text evidence="1">Belongs to the carbohydrate kinase pfkB family.</text>
</comment>
<dbReference type="EMBL" id="FOTI01000008">
    <property type="protein sequence ID" value="SFL33138.1"/>
    <property type="molecule type" value="Genomic_DNA"/>
</dbReference>
<evidence type="ECO:0000313" key="9">
    <source>
        <dbReference type="Proteomes" id="UP000199006"/>
    </source>
</evidence>
<feature type="domain" description="Carbohydrate kinase PfkB" evidence="7">
    <location>
        <begin position="11"/>
        <end position="287"/>
    </location>
</feature>
<dbReference type="GO" id="GO:2001059">
    <property type="term" value="P:D-tagatose 6-phosphate catabolic process"/>
    <property type="evidence" value="ECO:0007669"/>
    <property type="project" value="UniProtKB-UniPathway"/>
</dbReference>
<dbReference type="InterPro" id="IPR029056">
    <property type="entry name" value="Ribokinase-like"/>
</dbReference>
<comment type="similarity">
    <text evidence="6">Belongs to the carbohydrate kinase PfkB family. LacC subfamily.</text>
</comment>
<dbReference type="InterPro" id="IPR022463">
    <property type="entry name" value="1-PFruKinase"/>
</dbReference>
<dbReference type="EC" id="2.7.1.144" evidence="6"/>
<dbReference type="Gene3D" id="3.40.1190.20">
    <property type="match status" value="1"/>
</dbReference>
<evidence type="ECO:0000256" key="2">
    <source>
        <dbReference type="ARBA" id="ARBA00022679"/>
    </source>
</evidence>
<keyword evidence="3 6" id="KW-0547">Nucleotide-binding</keyword>
<name>A0A1I4GSX0_9FIRM</name>
<dbReference type="PANTHER" id="PTHR46566">
    <property type="entry name" value="1-PHOSPHOFRUCTOKINASE-RELATED"/>
    <property type="match status" value="1"/>
</dbReference>
<evidence type="ECO:0000313" key="8">
    <source>
        <dbReference type="EMBL" id="SFL33138.1"/>
    </source>
</evidence>
<evidence type="ECO:0000256" key="4">
    <source>
        <dbReference type="ARBA" id="ARBA00022777"/>
    </source>
</evidence>
<dbReference type="AlphaFoldDB" id="A0A1I4GSX0"/>
<evidence type="ECO:0000259" key="7">
    <source>
        <dbReference type="Pfam" id="PF00294"/>
    </source>
</evidence>
<dbReference type="GO" id="GO:0005988">
    <property type="term" value="P:lactose metabolic process"/>
    <property type="evidence" value="ECO:0007669"/>
    <property type="project" value="UniProtKB-KW"/>
</dbReference>
<evidence type="ECO:0000256" key="3">
    <source>
        <dbReference type="ARBA" id="ARBA00022741"/>
    </source>
</evidence>
<dbReference type="NCBIfam" id="TIGR03828">
    <property type="entry name" value="pfkB"/>
    <property type="match status" value="1"/>
</dbReference>
<dbReference type="NCBIfam" id="TIGR03168">
    <property type="entry name" value="1-PFK"/>
    <property type="match status" value="1"/>
</dbReference>
<keyword evidence="2 6" id="KW-0808">Transferase</keyword>
<dbReference type="SUPFAM" id="SSF53613">
    <property type="entry name" value="Ribokinase-like"/>
    <property type="match status" value="1"/>
</dbReference>
<gene>
    <name evidence="8" type="ORF">SAMN02983006_00860</name>
</gene>